<dbReference type="Proteomes" id="UP001145069">
    <property type="component" value="Unassembled WGS sequence"/>
</dbReference>
<dbReference type="RefSeq" id="WP_272445902.1">
    <property type="nucleotide sequence ID" value="NZ_JAMQKC010000005.1"/>
</dbReference>
<evidence type="ECO:0000256" key="3">
    <source>
        <dbReference type="ARBA" id="ARBA00022475"/>
    </source>
</evidence>
<evidence type="ECO:0000256" key="6">
    <source>
        <dbReference type="ARBA" id="ARBA00023136"/>
    </source>
</evidence>
<evidence type="ECO:0000256" key="2">
    <source>
        <dbReference type="ARBA" id="ARBA00022448"/>
    </source>
</evidence>
<sequence>MKFKMKRTTIYGYLFILPWLLGFLALVLLPLIQSFYYSMNDMRITPVGLKFKYVGFNNYLDVWLKDMFFIQELLGFVLDTILRVPVIVVFALIIAMLLNQNVKFKGSFRTIFFLPVIVASGPVINQLTSQDATTIPLVNQDVIIGILAGLFPIWFATQIGELFGQIIIILWYSGVQILIFLAVLQKIDPSLYEAAKIDGGSSWECFWKITLPTIKPIVLVNFIYTLVSLANSNQNPIINLIYTNMFAATRGYGFASAMAWMYAVVIAILLLVIAFVFRERKPKRYV</sequence>
<protein>
    <submittedName>
        <fullName evidence="9">Sugar ABC transporter permease</fullName>
    </submittedName>
</protein>
<evidence type="ECO:0000259" key="8">
    <source>
        <dbReference type="PROSITE" id="PS50928"/>
    </source>
</evidence>
<gene>
    <name evidence="9" type="ORF">NC799_08020</name>
</gene>
<keyword evidence="5 7" id="KW-1133">Transmembrane helix</keyword>
<dbReference type="Gene3D" id="1.10.3720.10">
    <property type="entry name" value="MetI-like"/>
    <property type="match status" value="1"/>
</dbReference>
<feature type="transmembrane region" description="Helical" evidence="7">
    <location>
        <begin position="12"/>
        <end position="32"/>
    </location>
</feature>
<evidence type="ECO:0000256" key="4">
    <source>
        <dbReference type="ARBA" id="ARBA00022692"/>
    </source>
</evidence>
<dbReference type="SUPFAM" id="SSF161098">
    <property type="entry name" value="MetI-like"/>
    <property type="match status" value="1"/>
</dbReference>
<feature type="transmembrane region" description="Helical" evidence="7">
    <location>
        <begin position="134"/>
        <end position="155"/>
    </location>
</feature>
<name>A0A9X3WEP3_9BACI</name>
<dbReference type="InterPro" id="IPR035906">
    <property type="entry name" value="MetI-like_sf"/>
</dbReference>
<dbReference type="CDD" id="cd06261">
    <property type="entry name" value="TM_PBP2"/>
    <property type="match status" value="1"/>
</dbReference>
<proteinExistence type="inferred from homology"/>
<evidence type="ECO:0000256" key="7">
    <source>
        <dbReference type="RuleBase" id="RU363032"/>
    </source>
</evidence>
<dbReference type="PROSITE" id="PS50928">
    <property type="entry name" value="ABC_TM1"/>
    <property type="match status" value="1"/>
</dbReference>
<organism evidence="9 10">
    <name type="scientific">Aquibacillus salsiterrae</name>
    <dbReference type="NCBI Taxonomy" id="2950439"/>
    <lineage>
        <taxon>Bacteria</taxon>
        <taxon>Bacillati</taxon>
        <taxon>Bacillota</taxon>
        <taxon>Bacilli</taxon>
        <taxon>Bacillales</taxon>
        <taxon>Bacillaceae</taxon>
        <taxon>Aquibacillus</taxon>
    </lineage>
</organism>
<feature type="transmembrane region" description="Helical" evidence="7">
    <location>
        <begin position="259"/>
        <end position="277"/>
    </location>
</feature>
<dbReference type="GO" id="GO:0055085">
    <property type="term" value="P:transmembrane transport"/>
    <property type="evidence" value="ECO:0007669"/>
    <property type="project" value="InterPro"/>
</dbReference>
<keyword evidence="10" id="KW-1185">Reference proteome</keyword>
<evidence type="ECO:0000256" key="5">
    <source>
        <dbReference type="ARBA" id="ARBA00022989"/>
    </source>
</evidence>
<feature type="transmembrane region" description="Helical" evidence="7">
    <location>
        <begin position="73"/>
        <end position="98"/>
    </location>
</feature>
<dbReference type="EMBL" id="JAMQKC010000005">
    <property type="protein sequence ID" value="MDC3416865.1"/>
    <property type="molecule type" value="Genomic_DNA"/>
</dbReference>
<keyword evidence="4 7" id="KW-0812">Transmembrane</keyword>
<comment type="caution">
    <text evidence="9">The sequence shown here is derived from an EMBL/GenBank/DDBJ whole genome shotgun (WGS) entry which is preliminary data.</text>
</comment>
<dbReference type="InterPro" id="IPR050809">
    <property type="entry name" value="UgpAE/MalFG_permease"/>
</dbReference>
<evidence type="ECO:0000313" key="9">
    <source>
        <dbReference type="EMBL" id="MDC3416865.1"/>
    </source>
</evidence>
<dbReference type="AlphaFoldDB" id="A0A9X3WEP3"/>
<dbReference type="Pfam" id="PF00528">
    <property type="entry name" value="BPD_transp_1"/>
    <property type="match status" value="1"/>
</dbReference>
<comment type="similarity">
    <text evidence="7">Belongs to the binding-protein-dependent transport system permease family.</text>
</comment>
<keyword evidence="6 7" id="KW-0472">Membrane</keyword>
<feature type="domain" description="ABC transmembrane type-1" evidence="8">
    <location>
        <begin position="73"/>
        <end position="277"/>
    </location>
</feature>
<dbReference type="GO" id="GO:0005886">
    <property type="term" value="C:plasma membrane"/>
    <property type="evidence" value="ECO:0007669"/>
    <property type="project" value="UniProtKB-SubCell"/>
</dbReference>
<feature type="transmembrane region" description="Helical" evidence="7">
    <location>
        <begin position="162"/>
        <end position="184"/>
    </location>
</feature>
<dbReference type="PANTHER" id="PTHR43227:SF3">
    <property type="entry name" value="BINDING-PROTEIN-DEPENDENT TRANSPORT SYSTEMS INNER MEMBRANE COMPONENT"/>
    <property type="match status" value="1"/>
</dbReference>
<dbReference type="PANTHER" id="PTHR43227">
    <property type="entry name" value="BLL4140 PROTEIN"/>
    <property type="match status" value="1"/>
</dbReference>
<evidence type="ECO:0000256" key="1">
    <source>
        <dbReference type="ARBA" id="ARBA00004651"/>
    </source>
</evidence>
<dbReference type="InterPro" id="IPR000515">
    <property type="entry name" value="MetI-like"/>
</dbReference>
<keyword evidence="2 7" id="KW-0813">Transport</keyword>
<accession>A0A9X3WEP3</accession>
<comment type="subcellular location">
    <subcellularLocation>
        <location evidence="1 7">Cell membrane</location>
        <topology evidence="1 7">Multi-pass membrane protein</topology>
    </subcellularLocation>
</comment>
<keyword evidence="3" id="KW-1003">Cell membrane</keyword>
<feature type="transmembrane region" description="Helical" evidence="7">
    <location>
        <begin position="110"/>
        <end position="128"/>
    </location>
</feature>
<evidence type="ECO:0000313" key="10">
    <source>
        <dbReference type="Proteomes" id="UP001145069"/>
    </source>
</evidence>
<reference evidence="9" key="1">
    <citation type="submission" date="2022-06" db="EMBL/GenBank/DDBJ databases">
        <title>Aquibacillus sp. a new bacterium isolated from soil saline samples.</title>
        <authorList>
            <person name="Galisteo C."/>
            <person name="De La Haba R."/>
            <person name="Sanchez-Porro C."/>
            <person name="Ventosa A."/>
        </authorList>
    </citation>
    <scope>NUCLEOTIDE SEQUENCE</scope>
    <source>
        <strain evidence="9">3ASR75-54</strain>
    </source>
</reference>